<reference evidence="1" key="1">
    <citation type="submission" date="2021-01" db="EMBL/GenBank/DDBJ databases">
        <authorList>
            <person name="Zahm M."/>
            <person name="Roques C."/>
            <person name="Cabau C."/>
            <person name="Klopp C."/>
            <person name="Donnadieu C."/>
            <person name="Jouanno E."/>
            <person name="Lampietro C."/>
            <person name="Louis A."/>
            <person name="Herpin A."/>
            <person name="Echchiki A."/>
            <person name="Berthelot C."/>
            <person name="Parey E."/>
            <person name="Roest-Crollius H."/>
            <person name="Braasch I."/>
            <person name="Postlethwait J."/>
            <person name="Bobe J."/>
            <person name="Montfort J."/>
            <person name="Bouchez O."/>
            <person name="Begum T."/>
            <person name="Mejri S."/>
            <person name="Adams A."/>
            <person name="Chen W.-J."/>
            <person name="Guiguen Y."/>
        </authorList>
    </citation>
    <scope>NUCLEOTIDE SEQUENCE</scope>
    <source>
        <strain evidence="1">YG-15Mar2019-1</strain>
        <tissue evidence="1">Brain</tissue>
    </source>
</reference>
<proteinExistence type="predicted"/>
<dbReference type="Proteomes" id="UP001046870">
    <property type="component" value="Chromosome 7"/>
</dbReference>
<keyword evidence="2" id="KW-1185">Reference proteome</keyword>
<dbReference type="EMBL" id="JAFDVH010000007">
    <property type="protein sequence ID" value="KAG7473884.1"/>
    <property type="molecule type" value="Genomic_DNA"/>
</dbReference>
<evidence type="ECO:0000313" key="1">
    <source>
        <dbReference type="EMBL" id="KAG7473884.1"/>
    </source>
</evidence>
<evidence type="ECO:0000313" key="2">
    <source>
        <dbReference type="Proteomes" id="UP001046870"/>
    </source>
</evidence>
<name>A0A9D3TEZ0_MEGAT</name>
<sequence length="101" mass="10658">MLGMDRSSTSMATSKVLGSGLVVGGAGAEEPKQTLVFFAFLLWLLLPRLWHDGSLLSRSMASVSRSATALGSSTKEAVVLIRLSMSSWMSSIVVVAITTPL</sequence>
<comment type="caution">
    <text evidence="1">The sequence shown here is derived from an EMBL/GenBank/DDBJ whole genome shotgun (WGS) entry which is preliminary data.</text>
</comment>
<accession>A0A9D3TEZ0</accession>
<gene>
    <name evidence="1" type="ORF">MATL_G00100600</name>
</gene>
<protein>
    <submittedName>
        <fullName evidence="1">Uncharacterized protein</fullName>
    </submittedName>
</protein>
<dbReference type="AlphaFoldDB" id="A0A9D3TEZ0"/>
<organism evidence="1 2">
    <name type="scientific">Megalops atlanticus</name>
    <name type="common">Tarpon</name>
    <name type="synonym">Clupea gigantea</name>
    <dbReference type="NCBI Taxonomy" id="7932"/>
    <lineage>
        <taxon>Eukaryota</taxon>
        <taxon>Metazoa</taxon>
        <taxon>Chordata</taxon>
        <taxon>Craniata</taxon>
        <taxon>Vertebrata</taxon>
        <taxon>Euteleostomi</taxon>
        <taxon>Actinopterygii</taxon>
        <taxon>Neopterygii</taxon>
        <taxon>Teleostei</taxon>
        <taxon>Elopiformes</taxon>
        <taxon>Megalopidae</taxon>
        <taxon>Megalops</taxon>
    </lineage>
</organism>